<reference evidence="2 4" key="1">
    <citation type="submission" date="2020-07" db="EMBL/GenBank/DDBJ databases">
        <title>Comparative genomics of pyrophilous fungi reveals a link between fire events and developmental genes.</title>
        <authorList>
            <consortium name="DOE Joint Genome Institute"/>
            <person name="Steindorff A.S."/>
            <person name="Carver A."/>
            <person name="Calhoun S."/>
            <person name="Stillman K."/>
            <person name="Liu H."/>
            <person name="Lipzen A."/>
            <person name="Pangilinan J."/>
            <person name="Labutti K."/>
            <person name="Bruns T.D."/>
            <person name="Grigoriev I.V."/>
        </authorList>
    </citation>
    <scope>NUCLEOTIDE SEQUENCE [LARGE SCALE GENOMIC DNA]</scope>
    <source>
        <strain evidence="2 4">CBS 144469</strain>
    </source>
</reference>
<accession>A0A8H6M2X0</accession>
<gene>
    <name evidence="3" type="ORF">DFP72DRAFT_889188</name>
    <name evidence="2" type="ORF">DFP72DRAFT_908793</name>
</gene>
<keyword evidence="4" id="KW-1185">Reference proteome</keyword>
<organism evidence="2 4">
    <name type="scientific">Ephemerocybe angulata</name>
    <dbReference type="NCBI Taxonomy" id="980116"/>
    <lineage>
        <taxon>Eukaryota</taxon>
        <taxon>Fungi</taxon>
        <taxon>Dikarya</taxon>
        <taxon>Basidiomycota</taxon>
        <taxon>Agaricomycotina</taxon>
        <taxon>Agaricomycetes</taxon>
        <taxon>Agaricomycetidae</taxon>
        <taxon>Agaricales</taxon>
        <taxon>Agaricineae</taxon>
        <taxon>Psathyrellaceae</taxon>
        <taxon>Ephemerocybe</taxon>
    </lineage>
</organism>
<name>A0A8H6M2X0_9AGAR</name>
<sequence length="84" mass="9197">MAANCERHIAMLLLLLASTMPVHGEDREFASASYSADVVGRSHILSHPRWILSRGEYMASNSQARPCLEEGFDDLSFGSSARAT</sequence>
<keyword evidence="1" id="KW-0732">Signal</keyword>
<feature type="chain" id="PRO_5036266561" evidence="1">
    <location>
        <begin position="25"/>
        <end position="84"/>
    </location>
</feature>
<dbReference type="AlphaFoldDB" id="A0A8H6M2X0"/>
<protein>
    <submittedName>
        <fullName evidence="2">Uncharacterized protein</fullName>
    </submittedName>
</protein>
<proteinExistence type="predicted"/>
<evidence type="ECO:0000313" key="3">
    <source>
        <dbReference type="EMBL" id="KAF6758415.1"/>
    </source>
</evidence>
<dbReference type="EMBL" id="JACGCI010000052">
    <property type="protein sequence ID" value="KAF6751234.1"/>
    <property type="molecule type" value="Genomic_DNA"/>
</dbReference>
<dbReference type="EMBL" id="JACGCI010000019">
    <property type="protein sequence ID" value="KAF6758415.1"/>
    <property type="molecule type" value="Genomic_DNA"/>
</dbReference>
<evidence type="ECO:0000256" key="1">
    <source>
        <dbReference type="SAM" id="SignalP"/>
    </source>
</evidence>
<dbReference type="Proteomes" id="UP000521943">
    <property type="component" value="Unassembled WGS sequence"/>
</dbReference>
<comment type="caution">
    <text evidence="2">The sequence shown here is derived from an EMBL/GenBank/DDBJ whole genome shotgun (WGS) entry which is preliminary data.</text>
</comment>
<feature type="signal peptide" evidence="1">
    <location>
        <begin position="1"/>
        <end position="24"/>
    </location>
</feature>
<evidence type="ECO:0000313" key="4">
    <source>
        <dbReference type="Proteomes" id="UP000521943"/>
    </source>
</evidence>
<evidence type="ECO:0000313" key="2">
    <source>
        <dbReference type="EMBL" id="KAF6751234.1"/>
    </source>
</evidence>